<protein>
    <submittedName>
        <fullName evidence="4">DUF6468 domain-containing protein</fullName>
    </submittedName>
</protein>
<dbReference type="EMBL" id="JBHTBR010000005">
    <property type="protein sequence ID" value="MFC7291798.1"/>
    <property type="molecule type" value="Genomic_DNA"/>
</dbReference>
<dbReference type="InterPro" id="IPR045531">
    <property type="entry name" value="DUF6468"/>
</dbReference>
<sequence>MTISPSMIVDIFLIVLLLIAIAYFWRLDHRLKAIKSGRDTMLEATKELALTINQAQETIADLKTSSTEIGSKLQTQIDEARALHKRGQESSVQHGDAGLRRRNTY</sequence>
<dbReference type="Pfam" id="PF20072">
    <property type="entry name" value="DUF6468"/>
    <property type="match status" value="1"/>
</dbReference>
<accession>A0ABW2IL98</accession>
<dbReference type="RefSeq" id="WP_382167036.1">
    <property type="nucleotide sequence ID" value="NZ_JBHTBR010000005.1"/>
</dbReference>
<keyword evidence="2" id="KW-0812">Transmembrane</keyword>
<evidence type="ECO:0000256" key="1">
    <source>
        <dbReference type="SAM" id="MobiDB-lite"/>
    </source>
</evidence>
<name>A0ABW2IL98_9PROT</name>
<evidence type="ECO:0000313" key="4">
    <source>
        <dbReference type="EMBL" id="MFC7291798.1"/>
    </source>
</evidence>
<keyword evidence="5" id="KW-1185">Reference proteome</keyword>
<dbReference type="Proteomes" id="UP001596492">
    <property type="component" value="Unassembled WGS sequence"/>
</dbReference>
<proteinExistence type="predicted"/>
<evidence type="ECO:0000256" key="2">
    <source>
        <dbReference type="SAM" id="Phobius"/>
    </source>
</evidence>
<feature type="region of interest" description="Disordered" evidence="1">
    <location>
        <begin position="83"/>
        <end position="105"/>
    </location>
</feature>
<evidence type="ECO:0000313" key="5">
    <source>
        <dbReference type="Proteomes" id="UP001596492"/>
    </source>
</evidence>
<organism evidence="4 5">
    <name type="scientific">Hirschia litorea</name>
    <dbReference type="NCBI Taxonomy" id="1199156"/>
    <lineage>
        <taxon>Bacteria</taxon>
        <taxon>Pseudomonadati</taxon>
        <taxon>Pseudomonadota</taxon>
        <taxon>Alphaproteobacteria</taxon>
        <taxon>Hyphomonadales</taxon>
        <taxon>Hyphomonadaceae</taxon>
        <taxon>Hirschia</taxon>
    </lineage>
</organism>
<feature type="transmembrane region" description="Helical" evidence="2">
    <location>
        <begin position="6"/>
        <end position="25"/>
    </location>
</feature>
<keyword evidence="2" id="KW-1133">Transmembrane helix</keyword>
<keyword evidence="2" id="KW-0472">Membrane</keyword>
<evidence type="ECO:0000259" key="3">
    <source>
        <dbReference type="Pfam" id="PF20072"/>
    </source>
</evidence>
<gene>
    <name evidence="4" type="ORF">ACFQS8_09245</name>
</gene>
<feature type="domain" description="DUF6468" evidence="3">
    <location>
        <begin position="35"/>
        <end position="84"/>
    </location>
</feature>
<reference evidence="5" key="1">
    <citation type="journal article" date="2019" name="Int. J. Syst. Evol. Microbiol.">
        <title>The Global Catalogue of Microorganisms (GCM) 10K type strain sequencing project: providing services to taxonomists for standard genome sequencing and annotation.</title>
        <authorList>
            <consortium name="The Broad Institute Genomics Platform"/>
            <consortium name="The Broad Institute Genome Sequencing Center for Infectious Disease"/>
            <person name="Wu L."/>
            <person name="Ma J."/>
        </authorList>
    </citation>
    <scope>NUCLEOTIDE SEQUENCE [LARGE SCALE GENOMIC DNA]</scope>
    <source>
        <strain evidence="5">CCUG 51308</strain>
    </source>
</reference>
<comment type="caution">
    <text evidence="4">The sequence shown here is derived from an EMBL/GenBank/DDBJ whole genome shotgun (WGS) entry which is preliminary data.</text>
</comment>